<accession>A0A2A5KWK1</accession>
<gene>
    <name evidence="1" type="ORF">CPT34_09070</name>
</gene>
<protein>
    <submittedName>
        <fullName evidence="1">Uncharacterized protein</fullName>
    </submittedName>
</protein>
<organism evidence="1 2">
    <name type="scientific">Rhizobium sophoriradicis</name>
    <dbReference type="NCBI Taxonomy" id="1535245"/>
    <lineage>
        <taxon>Bacteria</taxon>
        <taxon>Pseudomonadati</taxon>
        <taxon>Pseudomonadota</taxon>
        <taxon>Alphaproteobacteria</taxon>
        <taxon>Hyphomicrobiales</taxon>
        <taxon>Rhizobiaceae</taxon>
        <taxon>Rhizobium/Agrobacterium group</taxon>
        <taxon>Rhizobium</taxon>
    </lineage>
</organism>
<dbReference type="Proteomes" id="UP000218807">
    <property type="component" value="Unassembled WGS sequence"/>
</dbReference>
<keyword evidence="2" id="KW-1185">Reference proteome</keyword>
<comment type="caution">
    <text evidence="1">The sequence shown here is derived from an EMBL/GenBank/DDBJ whole genome shotgun (WGS) entry which is preliminary data.</text>
</comment>
<dbReference type="AlphaFoldDB" id="A0A2A5KWK1"/>
<evidence type="ECO:0000313" key="1">
    <source>
        <dbReference type="EMBL" id="PCK81361.1"/>
    </source>
</evidence>
<name>A0A2A5KWK1_9HYPH</name>
<sequence length="60" mass="7108">MKDKRETGRWDADDVVKFMYGTQRGALLLALRDFWKALRSAWPDKKKTFVSPHRGDEPRE</sequence>
<evidence type="ECO:0000313" key="2">
    <source>
        <dbReference type="Proteomes" id="UP000218807"/>
    </source>
</evidence>
<proteinExistence type="predicted"/>
<reference evidence="1 2" key="1">
    <citation type="submission" date="2017-09" db="EMBL/GenBank/DDBJ databases">
        <title>Comparative genomics of rhizobia isolated from Phaseolus vulgaris in China.</title>
        <authorList>
            <person name="Tong W."/>
        </authorList>
    </citation>
    <scope>NUCLEOTIDE SEQUENCE [LARGE SCALE GENOMIC DNA]</scope>
    <source>
        <strain evidence="1 2">L101</strain>
    </source>
</reference>
<dbReference type="EMBL" id="NXDM01000007">
    <property type="protein sequence ID" value="PCK81361.1"/>
    <property type="molecule type" value="Genomic_DNA"/>
</dbReference>